<evidence type="ECO:0000313" key="1">
    <source>
        <dbReference type="EMBL" id="OJA14826.1"/>
    </source>
</evidence>
<name>A0A1J8QZC6_9AGAM</name>
<accession>A0A1J8QZC6</accession>
<reference evidence="1 2" key="1">
    <citation type="submission" date="2016-03" db="EMBL/GenBank/DDBJ databases">
        <title>Comparative genomics of the ectomycorrhizal sister species Rhizopogon vinicolor and Rhizopogon vesiculosus (Basidiomycota: Boletales) reveals a divergence of the mating type B locus.</title>
        <authorList>
            <person name="Mujic A.B."/>
            <person name="Kuo A."/>
            <person name="Tritt A."/>
            <person name="Lipzen A."/>
            <person name="Chen C."/>
            <person name="Johnson J."/>
            <person name="Sharma A."/>
            <person name="Barry K."/>
            <person name="Grigoriev I.V."/>
            <person name="Spatafora J.W."/>
        </authorList>
    </citation>
    <scope>NUCLEOTIDE SEQUENCE [LARGE SCALE GENOMIC DNA]</scope>
    <source>
        <strain evidence="1 2">AM-OR11-056</strain>
    </source>
</reference>
<dbReference type="Proteomes" id="UP000183567">
    <property type="component" value="Unassembled WGS sequence"/>
</dbReference>
<feature type="non-terminal residue" evidence="1">
    <location>
        <position position="80"/>
    </location>
</feature>
<dbReference type="OrthoDB" id="10569249at2759"/>
<protein>
    <submittedName>
        <fullName evidence="1">Uncharacterized protein</fullName>
    </submittedName>
</protein>
<sequence>MQRLERLQDPIVASASYSNVEVQEWLATLSTTEFFWNAITATVALDLFAAGAHTISKLNEEVQGLKKSTWVSQALSRWPS</sequence>
<dbReference type="AlphaFoldDB" id="A0A1J8QZC6"/>
<dbReference type="EMBL" id="LVVM01003461">
    <property type="protein sequence ID" value="OJA14826.1"/>
    <property type="molecule type" value="Genomic_DNA"/>
</dbReference>
<proteinExistence type="predicted"/>
<keyword evidence="2" id="KW-1185">Reference proteome</keyword>
<evidence type="ECO:0000313" key="2">
    <source>
        <dbReference type="Proteomes" id="UP000183567"/>
    </source>
</evidence>
<comment type="caution">
    <text evidence="1">The sequence shown here is derived from an EMBL/GenBank/DDBJ whole genome shotgun (WGS) entry which is preliminary data.</text>
</comment>
<gene>
    <name evidence="1" type="ORF">AZE42_13987</name>
</gene>
<organism evidence="1 2">
    <name type="scientific">Rhizopogon vesiculosus</name>
    <dbReference type="NCBI Taxonomy" id="180088"/>
    <lineage>
        <taxon>Eukaryota</taxon>
        <taxon>Fungi</taxon>
        <taxon>Dikarya</taxon>
        <taxon>Basidiomycota</taxon>
        <taxon>Agaricomycotina</taxon>
        <taxon>Agaricomycetes</taxon>
        <taxon>Agaricomycetidae</taxon>
        <taxon>Boletales</taxon>
        <taxon>Suillineae</taxon>
        <taxon>Rhizopogonaceae</taxon>
        <taxon>Rhizopogon</taxon>
    </lineage>
</organism>